<dbReference type="PROSITE" id="PS52050">
    <property type="entry name" value="WYL"/>
    <property type="match status" value="1"/>
</dbReference>
<dbReference type="PANTHER" id="PTHR34580:SF3">
    <property type="entry name" value="PROTEIN PAFB"/>
    <property type="match status" value="1"/>
</dbReference>
<dbReference type="AlphaFoldDB" id="I0V869"/>
<reference evidence="4 5" key="1">
    <citation type="submission" date="2012-01" db="EMBL/GenBank/DDBJ databases">
        <title>Improved High-Quality Draft sequence of Saccharomonospora xinjiangensis XJ-54.</title>
        <authorList>
            <consortium name="US DOE Joint Genome Institute"/>
            <person name="Lucas S."/>
            <person name="Han J."/>
            <person name="Lapidus A."/>
            <person name="Cheng J.-F."/>
            <person name="Goodwin L."/>
            <person name="Pitluck S."/>
            <person name="Peters L."/>
            <person name="Mikhailova N."/>
            <person name="Teshima H."/>
            <person name="Detter J.C."/>
            <person name="Han C."/>
            <person name="Tapia R."/>
            <person name="Land M."/>
            <person name="Hauser L."/>
            <person name="Kyrpides N."/>
            <person name="Ivanova N."/>
            <person name="Pagani I."/>
            <person name="Brambilla E.-M."/>
            <person name="Klenk H.-P."/>
            <person name="Woyke T."/>
        </authorList>
    </citation>
    <scope>NUCLEOTIDE SEQUENCE [LARGE SCALE GENOMIC DNA]</scope>
    <source>
        <strain evidence="4 5">XJ-54</strain>
    </source>
</reference>
<dbReference type="InterPro" id="IPR036388">
    <property type="entry name" value="WH-like_DNA-bd_sf"/>
</dbReference>
<evidence type="ECO:0000313" key="5">
    <source>
        <dbReference type="Proteomes" id="UP000004691"/>
    </source>
</evidence>
<dbReference type="InterPro" id="IPR026881">
    <property type="entry name" value="WYL_dom"/>
</dbReference>
<dbReference type="PIRSF" id="PIRSF016838">
    <property type="entry name" value="PafC"/>
    <property type="match status" value="1"/>
</dbReference>
<proteinExistence type="predicted"/>
<protein>
    <submittedName>
        <fullName evidence="4">Putative transcriptional regulator</fullName>
    </submittedName>
</protein>
<dbReference type="eggNOG" id="COG2378">
    <property type="taxonomic scope" value="Bacteria"/>
</dbReference>
<gene>
    <name evidence="4" type="ORF">SacxiDRAFT_4137</name>
</gene>
<name>I0V869_9PSEU</name>
<dbReference type="InterPro" id="IPR057727">
    <property type="entry name" value="WCX_dom"/>
</dbReference>
<dbReference type="Pfam" id="PF08279">
    <property type="entry name" value="HTH_11"/>
    <property type="match status" value="1"/>
</dbReference>
<dbReference type="InterPro" id="IPR001034">
    <property type="entry name" value="DeoR_HTH"/>
</dbReference>
<dbReference type="InterPro" id="IPR051534">
    <property type="entry name" value="CBASS_pafABC_assoc_protein"/>
</dbReference>
<dbReference type="PANTHER" id="PTHR34580">
    <property type="match status" value="1"/>
</dbReference>
<dbReference type="Proteomes" id="UP000004691">
    <property type="component" value="Unassembled WGS sequence"/>
</dbReference>
<dbReference type="Pfam" id="PF25583">
    <property type="entry name" value="WCX"/>
    <property type="match status" value="1"/>
</dbReference>
<sequence length="330" mass="36123">MRETDSVLETSARLLRLLALLQVAGDHTGADLAAKLDVDVRTVRRDIEKLRALGYPVTASSGVPGYRLGQGTRLPPLLLDDDEAVAVAVALRTASSGAVTGIEDTAMRALAKLHQVLPSRLRHRVRTLEAVTTSLPSGAAGVDPDVLTAVAAACQACEQLRFDYTDHTGAVSVRRVEPHRLVHGGRRWYLLAWDVEKSDWRRFRVDRLTPRVPTGPRFTPRPLPESEAASTTALGITTRAYRHHGRFVLHVPVEVAADRIPPTVGTLESRDERSCILRAGSNSLDELAFWVARLGFRFEVVEPPELFETVRTLADQLASAIESREPSSGV</sequence>
<keyword evidence="1" id="KW-0805">Transcription regulation</keyword>
<dbReference type="GO" id="GO:0003700">
    <property type="term" value="F:DNA-binding transcription factor activity"/>
    <property type="evidence" value="ECO:0007669"/>
    <property type="project" value="InterPro"/>
</dbReference>
<dbReference type="InterPro" id="IPR028349">
    <property type="entry name" value="PafC-like"/>
</dbReference>
<evidence type="ECO:0000256" key="2">
    <source>
        <dbReference type="ARBA" id="ARBA00023163"/>
    </source>
</evidence>
<accession>I0V869</accession>
<dbReference type="EMBL" id="JH636049">
    <property type="protein sequence ID" value="EID56322.1"/>
    <property type="molecule type" value="Genomic_DNA"/>
</dbReference>
<dbReference type="InterPro" id="IPR036390">
    <property type="entry name" value="WH_DNA-bd_sf"/>
</dbReference>
<dbReference type="Pfam" id="PF13280">
    <property type="entry name" value="WYL"/>
    <property type="match status" value="1"/>
</dbReference>
<dbReference type="STRING" id="882086.SacxiDRAFT_4137"/>
<evidence type="ECO:0000259" key="3">
    <source>
        <dbReference type="PROSITE" id="PS51000"/>
    </source>
</evidence>
<dbReference type="InterPro" id="IPR013196">
    <property type="entry name" value="HTH_11"/>
</dbReference>
<organism evidence="4 5">
    <name type="scientific">Saccharomonospora xinjiangensis XJ-54</name>
    <dbReference type="NCBI Taxonomy" id="882086"/>
    <lineage>
        <taxon>Bacteria</taxon>
        <taxon>Bacillati</taxon>
        <taxon>Actinomycetota</taxon>
        <taxon>Actinomycetes</taxon>
        <taxon>Pseudonocardiales</taxon>
        <taxon>Pseudonocardiaceae</taxon>
        <taxon>Saccharomonospora</taxon>
    </lineage>
</organism>
<dbReference type="SUPFAM" id="SSF46785">
    <property type="entry name" value="Winged helix' DNA-binding domain"/>
    <property type="match status" value="1"/>
</dbReference>
<dbReference type="PROSITE" id="PS51000">
    <property type="entry name" value="HTH_DEOR_2"/>
    <property type="match status" value="1"/>
</dbReference>
<evidence type="ECO:0000313" key="4">
    <source>
        <dbReference type="EMBL" id="EID56322.1"/>
    </source>
</evidence>
<dbReference type="HOGENOM" id="CLU_041141_1_0_11"/>
<feature type="domain" description="HTH deoR-type" evidence="3">
    <location>
        <begin position="10"/>
        <end position="65"/>
    </location>
</feature>
<keyword evidence="2" id="KW-0804">Transcription</keyword>
<dbReference type="Gene3D" id="1.10.10.10">
    <property type="entry name" value="Winged helix-like DNA-binding domain superfamily/Winged helix DNA-binding domain"/>
    <property type="match status" value="1"/>
</dbReference>
<keyword evidence="5" id="KW-1185">Reference proteome</keyword>
<evidence type="ECO:0000256" key="1">
    <source>
        <dbReference type="ARBA" id="ARBA00023015"/>
    </source>
</evidence>